<dbReference type="AlphaFoldDB" id="A0A378XQH4"/>
<dbReference type="InterPro" id="IPR011042">
    <property type="entry name" value="6-blade_b-propeller_TolB-like"/>
</dbReference>
<dbReference type="SUPFAM" id="SSF82171">
    <property type="entry name" value="DPP6 N-terminal domain-like"/>
    <property type="match status" value="1"/>
</dbReference>
<dbReference type="Gene3D" id="2.120.10.30">
    <property type="entry name" value="TolB, C-terminal domain"/>
    <property type="match status" value="1"/>
</dbReference>
<dbReference type="EMBL" id="UGSC01000001">
    <property type="protein sequence ID" value="SUA62860.1"/>
    <property type="molecule type" value="Genomic_DNA"/>
</dbReference>
<proteinExistence type="predicted"/>
<evidence type="ECO:0000313" key="1">
    <source>
        <dbReference type="EMBL" id="SUA62860.1"/>
    </source>
</evidence>
<evidence type="ECO:0008006" key="3">
    <source>
        <dbReference type="Google" id="ProtNLM"/>
    </source>
</evidence>
<accession>A0A378XQH4</accession>
<evidence type="ECO:0000313" key="2">
    <source>
        <dbReference type="Proteomes" id="UP000254400"/>
    </source>
</evidence>
<sequence length="381" mass="42718">MGNKYKYVVMPLVVSLVILLLSGCGSEPKTETVVIADSNEVSSTDQSSRPFQVQKIYRLPDRFANRGQLLGWSSGDAIIASFGAMTILKRGTLERLTYPYEQSKIISEIDKVTSNTILSPDGKYICEVSPSSSETTLKLISLQDGKEKEIDRISTRNESYVQYVSWSSNSSYISYLVENLVDHGADSLYIYDVGSQTSSKYQLKGILKEDTLLSVNLANDGRSVLLQLFGAKQGQKKVLTLGKVSGKNIEFQYERQIGGDSVAWMNNDQFVFLGTDNSLYEYDQRNGELSVILEKVLDFEFSPDRKNIAYTVYDQNVTYVAKVQGRNILYNEPVYRGIVPTHMYWNPNNKSVLLQGQKQLDSSQTAPTDSPSKESLIIELK</sequence>
<dbReference type="PROSITE" id="PS51257">
    <property type="entry name" value="PROKAR_LIPOPROTEIN"/>
    <property type="match status" value="1"/>
</dbReference>
<dbReference type="RefSeq" id="WP_019685958.1">
    <property type="nucleotide sequence ID" value="NZ_CP023711.1"/>
</dbReference>
<name>A0A378XQH4_PAEPO</name>
<protein>
    <recommendedName>
        <fullName evidence="3">WD40 repeat domain-containing protein</fullName>
    </recommendedName>
</protein>
<gene>
    <name evidence="1" type="ORF">NCTC10343_00487</name>
</gene>
<dbReference type="GeneID" id="93349307"/>
<organism evidence="1 2">
    <name type="scientific">Paenibacillus polymyxa</name>
    <name type="common">Bacillus polymyxa</name>
    <dbReference type="NCBI Taxonomy" id="1406"/>
    <lineage>
        <taxon>Bacteria</taxon>
        <taxon>Bacillati</taxon>
        <taxon>Bacillota</taxon>
        <taxon>Bacilli</taxon>
        <taxon>Bacillales</taxon>
        <taxon>Paenibacillaceae</taxon>
        <taxon>Paenibacillus</taxon>
    </lineage>
</organism>
<dbReference type="Proteomes" id="UP000254400">
    <property type="component" value="Unassembled WGS sequence"/>
</dbReference>
<reference evidence="1 2" key="1">
    <citation type="submission" date="2018-06" db="EMBL/GenBank/DDBJ databases">
        <authorList>
            <consortium name="Pathogen Informatics"/>
            <person name="Doyle S."/>
        </authorList>
    </citation>
    <scope>NUCLEOTIDE SEQUENCE [LARGE SCALE GENOMIC DNA]</scope>
    <source>
        <strain evidence="1 2">NCTC10343</strain>
    </source>
</reference>